<dbReference type="AlphaFoldDB" id="A0AB39HFE4"/>
<proteinExistence type="inferred from homology"/>
<evidence type="ECO:0000256" key="7">
    <source>
        <dbReference type="SAM" id="Phobius"/>
    </source>
</evidence>
<feature type="transmembrane region" description="Helical" evidence="7">
    <location>
        <begin position="63"/>
        <end position="86"/>
    </location>
</feature>
<dbReference type="RefSeq" id="WP_306102416.1">
    <property type="nucleotide sequence ID" value="NZ_CP162601.1"/>
</dbReference>
<feature type="transmembrane region" description="Helical" evidence="7">
    <location>
        <begin position="119"/>
        <end position="139"/>
    </location>
</feature>
<dbReference type="KEGG" id="vih:AB0763_12930"/>
<evidence type="ECO:0000256" key="2">
    <source>
        <dbReference type="ARBA" id="ARBA00006679"/>
    </source>
</evidence>
<evidence type="ECO:0000256" key="6">
    <source>
        <dbReference type="ARBA" id="ARBA00023136"/>
    </source>
</evidence>
<keyword evidence="6 7" id="KW-0472">Membrane</keyword>
<protein>
    <submittedName>
        <fullName evidence="8">DoxX family protein</fullName>
    </submittedName>
</protein>
<evidence type="ECO:0000313" key="8">
    <source>
        <dbReference type="EMBL" id="XDK25026.1"/>
    </source>
</evidence>
<sequence length="150" mass="17115">MLHSSFINTYSSLTNALHHTLLPITLLISRYVVAMAFFKAGLVKISSWDSTLFLFEYEYSVPILPWLWAAYLGTAVELIVPVFILLGLLTRPFAIILFAFNIIAVLSYPVLWQQGFYDHQLWGLMLLLLVIHGAGKVSIDHWLTRKFLTS</sequence>
<dbReference type="Pfam" id="PF07681">
    <property type="entry name" value="DoxX"/>
    <property type="match status" value="1"/>
</dbReference>
<gene>
    <name evidence="8" type="ORF">AB0763_12930</name>
</gene>
<dbReference type="InterPro" id="IPR051907">
    <property type="entry name" value="DoxX-like_oxidoreductase"/>
</dbReference>
<reference evidence="8" key="1">
    <citation type="submission" date="2024-07" db="EMBL/GenBank/DDBJ databases">
        <title>Genome Analysis of a Potential Novel Vibrio Species Secreting pH- and Thermo-stable Alginate Lyase and its Application in Producing Alginate Oligosaccharides.</title>
        <authorList>
            <person name="Huang H."/>
            <person name="Bao K."/>
        </authorList>
    </citation>
    <scope>NUCLEOTIDE SEQUENCE</scope>
    <source>
        <strain evidence="8">HB236076</strain>
    </source>
</reference>
<name>A0AB39HFE4_9VIBR</name>
<feature type="transmembrane region" description="Helical" evidence="7">
    <location>
        <begin position="21"/>
        <end position="43"/>
    </location>
</feature>
<dbReference type="InterPro" id="IPR032808">
    <property type="entry name" value="DoxX"/>
</dbReference>
<dbReference type="EMBL" id="CP162601">
    <property type="protein sequence ID" value="XDK25026.1"/>
    <property type="molecule type" value="Genomic_DNA"/>
</dbReference>
<dbReference type="PANTHER" id="PTHR33452">
    <property type="entry name" value="OXIDOREDUCTASE CATD-RELATED"/>
    <property type="match status" value="1"/>
</dbReference>
<evidence type="ECO:0000256" key="4">
    <source>
        <dbReference type="ARBA" id="ARBA00022692"/>
    </source>
</evidence>
<comment type="similarity">
    <text evidence="2">Belongs to the DoxX family.</text>
</comment>
<organism evidence="8">
    <name type="scientific">Vibrio sp. HB236076</name>
    <dbReference type="NCBI Taxonomy" id="3232307"/>
    <lineage>
        <taxon>Bacteria</taxon>
        <taxon>Pseudomonadati</taxon>
        <taxon>Pseudomonadota</taxon>
        <taxon>Gammaproteobacteria</taxon>
        <taxon>Vibrionales</taxon>
        <taxon>Vibrionaceae</taxon>
        <taxon>Vibrio</taxon>
    </lineage>
</organism>
<dbReference type="PANTHER" id="PTHR33452:SF1">
    <property type="entry name" value="INNER MEMBRANE PROTEIN YPHA-RELATED"/>
    <property type="match status" value="1"/>
</dbReference>
<evidence type="ECO:0000256" key="5">
    <source>
        <dbReference type="ARBA" id="ARBA00022989"/>
    </source>
</evidence>
<keyword evidence="4 7" id="KW-0812">Transmembrane</keyword>
<keyword evidence="5 7" id="KW-1133">Transmembrane helix</keyword>
<dbReference type="GO" id="GO:0005886">
    <property type="term" value="C:plasma membrane"/>
    <property type="evidence" value="ECO:0007669"/>
    <property type="project" value="UniProtKB-SubCell"/>
</dbReference>
<evidence type="ECO:0000256" key="1">
    <source>
        <dbReference type="ARBA" id="ARBA00004651"/>
    </source>
</evidence>
<feature type="transmembrane region" description="Helical" evidence="7">
    <location>
        <begin position="93"/>
        <end position="113"/>
    </location>
</feature>
<keyword evidence="3" id="KW-1003">Cell membrane</keyword>
<evidence type="ECO:0000256" key="3">
    <source>
        <dbReference type="ARBA" id="ARBA00022475"/>
    </source>
</evidence>
<accession>A0AB39HFE4</accession>
<comment type="subcellular location">
    <subcellularLocation>
        <location evidence="1">Cell membrane</location>
        <topology evidence="1">Multi-pass membrane protein</topology>
    </subcellularLocation>
</comment>